<evidence type="ECO:0000313" key="2">
    <source>
        <dbReference type="Proteomes" id="UP000655830"/>
    </source>
</evidence>
<comment type="caution">
    <text evidence="1">The sequence shown here is derived from an EMBL/GenBank/DDBJ whole genome shotgun (WGS) entry which is preliminary data.</text>
</comment>
<name>A0A926IDW5_9FIRM</name>
<dbReference type="AlphaFoldDB" id="A0A926IDW5"/>
<accession>A0A926IDW5</accession>
<proteinExistence type="predicted"/>
<reference evidence="1" key="1">
    <citation type="submission" date="2020-08" db="EMBL/GenBank/DDBJ databases">
        <title>Genome public.</title>
        <authorList>
            <person name="Liu C."/>
            <person name="Sun Q."/>
        </authorList>
    </citation>
    <scope>NUCLEOTIDE SEQUENCE</scope>
    <source>
        <strain evidence="1">NSJ-12</strain>
    </source>
</reference>
<dbReference type="EMBL" id="JACRSY010000007">
    <property type="protein sequence ID" value="MBC8578976.1"/>
    <property type="molecule type" value="Genomic_DNA"/>
</dbReference>
<keyword evidence="2" id="KW-1185">Reference proteome</keyword>
<evidence type="ECO:0000313" key="1">
    <source>
        <dbReference type="EMBL" id="MBC8578976.1"/>
    </source>
</evidence>
<gene>
    <name evidence="1" type="ORF">H8718_05440</name>
</gene>
<dbReference type="RefSeq" id="WP_249332143.1">
    <property type="nucleotide sequence ID" value="NZ_JACRSY010000007.1"/>
</dbReference>
<protein>
    <submittedName>
        <fullName evidence="1">Uncharacterized protein</fullName>
    </submittedName>
</protein>
<sequence length="157" mass="18492">MSDISNFLNQLSRINWFEKSGTPTEEYHVIYSIFEAYDGWSQQMFKTWEPQVCLLEKEAQEVLGDAQIDEIFLNISRAIGDKLWDRYSIFIEKYNLKEECGLENEIMDFVKRDIAWACIEVILNKEGFFTRLLSIYKRGYFPCSWLGDYPSGIPVVI</sequence>
<dbReference type="Proteomes" id="UP000655830">
    <property type="component" value="Unassembled WGS sequence"/>
</dbReference>
<organism evidence="1 2">
    <name type="scientific">Zhenhengia yiwuensis</name>
    <dbReference type="NCBI Taxonomy" id="2763666"/>
    <lineage>
        <taxon>Bacteria</taxon>
        <taxon>Bacillati</taxon>
        <taxon>Bacillota</taxon>
        <taxon>Clostridia</taxon>
        <taxon>Lachnospirales</taxon>
        <taxon>Lachnospiraceae</taxon>
        <taxon>Zhenhengia</taxon>
    </lineage>
</organism>